<dbReference type="Proteomes" id="UP000694568">
    <property type="component" value="Unplaced"/>
</dbReference>
<proteinExistence type="predicted"/>
<evidence type="ECO:0000313" key="2">
    <source>
        <dbReference type="Ensembl" id="ENSSLUP00000032236.1"/>
    </source>
</evidence>
<dbReference type="AlphaFoldDB" id="A0A8C9YZ60"/>
<reference evidence="2" key="1">
    <citation type="submission" date="2025-08" db="UniProtKB">
        <authorList>
            <consortium name="Ensembl"/>
        </authorList>
    </citation>
    <scope>IDENTIFICATION</scope>
</reference>
<accession>A0A8C9YZ60</accession>
<feature type="compositionally biased region" description="Acidic residues" evidence="1">
    <location>
        <begin position="58"/>
        <end position="67"/>
    </location>
</feature>
<protein>
    <submittedName>
        <fullName evidence="2">Uncharacterized protein</fullName>
    </submittedName>
</protein>
<dbReference type="GeneTree" id="ENSGT00940000176260"/>
<name>A0A8C9YZ60_SANLU</name>
<dbReference type="InterPro" id="IPR027893">
    <property type="entry name" value="GON7_meta"/>
</dbReference>
<dbReference type="Pfam" id="PF15387">
    <property type="entry name" value="DUF4611"/>
    <property type="match status" value="1"/>
</dbReference>
<dbReference type="Ensembl" id="ENSSLUT00000033257.1">
    <property type="protein sequence ID" value="ENSSLUP00000032236.1"/>
    <property type="gene ID" value="ENSSLUG00000014401.1"/>
</dbReference>
<dbReference type="GO" id="GO:0000408">
    <property type="term" value="C:EKC/KEOPS complex"/>
    <property type="evidence" value="ECO:0007669"/>
    <property type="project" value="InterPro"/>
</dbReference>
<reference evidence="2" key="2">
    <citation type="submission" date="2025-09" db="UniProtKB">
        <authorList>
            <consortium name="Ensembl"/>
        </authorList>
    </citation>
    <scope>IDENTIFICATION</scope>
</reference>
<sequence>MAAVAVLAELRLRDGHREKICVKVENNLSSLISGIHQLNADASRLLSELVERENPRQEEEESDEEEERQNSQPQPPAKRSKT</sequence>
<evidence type="ECO:0000256" key="1">
    <source>
        <dbReference type="SAM" id="MobiDB-lite"/>
    </source>
</evidence>
<keyword evidence="3" id="KW-1185">Reference proteome</keyword>
<organism evidence="2 3">
    <name type="scientific">Sander lucioperca</name>
    <name type="common">Pike-perch</name>
    <name type="synonym">Perca lucioperca</name>
    <dbReference type="NCBI Taxonomy" id="283035"/>
    <lineage>
        <taxon>Eukaryota</taxon>
        <taxon>Metazoa</taxon>
        <taxon>Chordata</taxon>
        <taxon>Craniata</taxon>
        <taxon>Vertebrata</taxon>
        <taxon>Euteleostomi</taxon>
        <taxon>Actinopterygii</taxon>
        <taxon>Neopterygii</taxon>
        <taxon>Teleostei</taxon>
        <taxon>Neoteleostei</taxon>
        <taxon>Acanthomorphata</taxon>
        <taxon>Eupercaria</taxon>
        <taxon>Perciformes</taxon>
        <taxon>Percoidei</taxon>
        <taxon>Percidae</taxon>
        <taxon>Luciopercinae</taxon>
        <taxon>Sander</taxon>
    </lineage>
</organism>
<feature type="region of interest" description="Disordered" evidence="1">
    <location>
        <begin position="50"/>
        <end position="82"/>
    </location>
</feature>
<evidence type="ECO:0000313" key="3">
    <source>
        <dbReference type="Proteomes" id="UP000694568"/>
    </source>
</evidence>